<dbReference type="SMART" id="SM00320">
    <property type="entry name" value="WD40"/>
    <property type="match status" value="1"/>
</dbReference>
<dbReference type="InterPro" id="IPR015943">
    <property type="entry name" value="WD40/YVTN_repeat-like_dom_sf"/>
</dbReference>
<organism evidence="3 4">
    <name type="scientific">Cymbomonas tetramitiformis</name>
    <dbReference type="NCBI Taxonomy" id="36881"/>
    <lineage>
        <taxon>Eukaryota</taxon>
        <taxon>Viridiplantae</taxon>
        <taxon>Chlorophyta</taxon>
        <taxon>Pyramimonadophyceae</taxon>
        <taxon>Pyramimonadales</taxon>
        <taxon>Pyramimonadaceae</taxon>
        <taxon>Cymbomonas</taxon>
    </lineage>
</organism>
<dbReference type="PROSITE" id="PS50082">
    <property type="entry name" value="WD_REPEATS_2"/>
    <property type="match status" value="1"/>
</dbReference>
<feature type="repeat" description="WD" evidence="1">
    <location>
        <begin position="67"/>
        <end position="99"/>
    </location>
</feature>
<protein>
    <submittedName>
        <fullName evidence="3">Uncharacterized protein</fullName>
    </submittedName>
</protein>
<dbReference type="Proteomes" id="UP001190700">
    <property type="component" value="Unassembled WGS sequence"/>
</dbReference>
<evidence type="ECO:0000313" key="3">
    <source>
        <dbReference type="EMBL" id="KAK3238635.1"/>
    </source>
</evidence>
<dbReference type="InterPro" id="IPR001680">
    <property type="entry name" value="WD40_rpt"/>
</dbReference>
<dbReference type="PROSITE" id="PS50294">
    <property type="entry name" value="WD_REPEATS_REGION"/>
    <property type="match status" value="1"/>
</dbReference>
<feature type="region of interest" description="Disordered" evidence="2">
    <location>
        <begin position="1"/>
        <end position="44"/>
    </location>
</feature>
<proteinExistence type="predicted"/>
<dbReference type="AlphaFoldDB" id="A0AAE0BME6"/>
<dbReference type="Pfam" id="PF00400">
    <property type="entry name" value="WD40"/>
    <property type="match status" value="1"/>
</dbReference>
<evidence type="ECO:0000313" key="4">
    <source>
        <dbReference type="Proteomes" id="UP001190700"/>
    </source>
</evidence>
<feature type="compositionally biased region" description="Basic and acidic residues" evidence="2">
    <location>
        <begin position="1"/>
        <end position="13"/>
    </location>
</feature>
<dbReference type="InterPro" id="IPR036322">
    <property type="entry name" value="WD40_repeat_dom_sf"/>
</dbReference>
<keyword evidence="1" id="KW-0853">WD repeat</keyword>
<sequence>MSLSREIEWNLKDARHKRVAPPDSEEEEEDAAASTAGAGASAEGGCDDTAFLYKMGVGGTEPTKLPLRGHTDTVAALAFSSDGSHLATGGLDGRVLVWDAASILCAHLRVDIVLIEPGKPNQNGIIECAHKAFLGIIQGTSENGARG</sequence>
<accession>A0AAE0BME6</accession>
<name>A0AAE0BME6_9CHLO</name>
<feature type="compositionally biased region" description="Low complexity" evidence="2">
    <location>
        <begin position="32"/>
        <end position="44"/>
    </location>
</feature>
<comment type="caution">
    <text evidence="3">The sequence shown here is derived from an EMBL/GenBank/DDBJ whole genome shotgun (WGS) entry which is preliminary data.</text>
</comment>
<gene>
    <name evidence="3" type="ORF">CYMTET_51366</name>
</gene>
<dbReference type="Gene3D" id="2.130.10.10">
    <property type="entry name" value="YVTN repeat-like/Quinoprotein amine dehydrogenase"/>
    <property type="match status" value="1"/>
</dbReference>
<evidence type="ECO:0000256" key="1">
    <source>
        <dbReference type="PROSITE-ProRule" id="PRU00221"/>
    </source>
</evidence>
<keyword evidence="4" id="KW-1185">Reference proteome</keyword>
<reference evidence="3 4" key="1">
    <citation type="journal article" date="2015" name="Genome Biol. Evol.">
        <title>Comparative Genomics of a Bacterivorous Green Alga Reveals Evolutionary Causalities and Consequences of Phago-Mixotrophic Mode of Nutrition.</title>
        <authorList>
            <person name="Burns J.A."/>
            <person name="Paasch A."/>
            <person name="Narechania A."/>
            <person name="Kim E."/>
        </authorList>
    </citation>
    <scope>NUCLEOTIDE SEQUENCE [LARGE SCALE GENOMIC DNA]</scope>
    <source>
        <strain evidence="3 4">PLY_AMNH</strain>
    </source>
</reference>
<dbReference type="SUPFAM" id="SSF50978">
    <property type="entry name" value="WD40 repeat-like"/>
    <property type="match status" value="1"/>
</dbReference>
<dbReference type="EMBL" id="LGRX02034160">
    <property type="protein sequence ID" value="KAK3238635.1"/>
    <property type="molecule type" value="Genomic_DNA"/>
</dbReference>
<evidence type="ECO:0000256" key="2">
    <source>
        <dbReference type="SAM" id="MobiDB-lite"/>
    </source>
</evidence>